<dbReference type="EMBL" id="KF705593">
    <property type="protein sequence ID" value="AGZ19457.1"/>
    <property type="molecule type" value="Genomic_DNA"/>
</dbReference>
<name>U5U573_9BRAS</name>
<proteinExistence type="predicted"/>
<accession>U5U573</accession>
<organism evidence="1">
    <name type="scientific">Boechera sp. IPK 43</name>
    <dbReference type="NCBI Taxonomy" id="1415651"/>
    <lineage>
        <taxon>Eukaryota</taxon>
        <taxon>Viridiplantae</taxon>
        <taxon>Streptophyta</taxon>
        <taxon>Embryophyta</taxon>
        <taxon>Tracheophyta</taxon>
        <taxon>Spermatophyta</taxon>
        <taxon>Magnoliopsida</taxon>
        <taxon>eudicotyledons</taxon>
        <taxon>Gunneridae</taxon>
        <taxon>Pentapetalae</taxon>
        <taxon>rosids</taxon>
        <taxon>malvids</taxon>
        <taxon>Brassicales</taxon>
        <taxon>Brassicaceae</taxon>
        <taxon>Boechereae</taxon>
        <taxon>Boechera</taxon>
    </lineage>
</organism>
<sequence>MASTLGGDERNEIVFFDLETAFRPNRGSLLRFWSLGLS</sequence>
<protein>
    <submittedName>
        <fullName evidence="1">Truncated APOLLO</fullName>
    </submittedName>
</protein>
<dbReference type="AlphaFoldDB" id="U5U573"/>
<evidence type="ECO:0000313" key="1">
    <source>
        <dbReference type="EMBL" id="AGZ19457.1"/>
    </source>
</evidence>
<reference evidence="1" key="1">
    <citation type="journal article" date="2013" name="Plant Physiol.">
        <title>A conserved apomixis-specific polymorphism is correlated with exclusive exonuclease expression in premeiotic ovules of apomictic boechera species.</title>
        <authorList>
            <person name="Corral J.M."/>
            <person name="Vogel H."/>
            <person name="Aliyu O.M."/>
            <person name="Hensel G."/>
            <person name="Thiel T."/>
            <person name="Kumlehn J."/>
            <person name="Sharbel T.F."/>
        </authorList>
    </citation>
    <scope>NUCLEOTIDE SEQUENCE</scope>
    <source>
        <strain evidence="1">43A3_A7</strain>
    </source>
</reference>